<feature type="transmembrane region" description="Helical" evidence="6">
    <location>
        <begin position="216"/>
        <end position="237"/>
    </location>
</feature>
<keyword evidence="4 6" id="KW-1133">Transmembrane helix</keyword>
<comment type="caution">
    <text evidence="7">The sequence shown here is derived from an EMBL/GenBank/DDBJ whole genome shotgun (WGS) entry which is preliminary data.</text>
</comment>
<evidence type="ECO:0000256" key="6">
    <source>
        <dbReference type="SAM" id="Phobius"/>
    </source>
</evidence>
<feature type="transmembrane region" description="Helical" evidence="6">
    <location>
        <begin position="95"/>
        <end position="114"/>
    </location>
</feature>
<feature type="transmembrane region" description="Helical" evidence="6">
    <location>
        <begin position="363"/>
        <end position="384"/>
    </location>
</feature>
<evidence type="ECO:0000313" key="8">
    <source>
        <dbReference type="Proteomes" id="UP001595807"/>
    </source>
</evidence>
<evidence type="ECO:0000256" key="2">
    <source>
        <dbReference type="ARBA" id="ARBA00022475"/>
    </source>
</evidence>
<gene>
    <name evidence="7" type="ORF">ACFORF_00225</name>
</gene>
<proteinExistence type="predicted"/>
<evidence type="ECO:0000256" key="1">
    <source>
        <dbReference type="ARBA" id="ARBA00004651"/>
    </source>
</evidence>
<feature type="transmembrane region" description="Helical" evidence="6">
    <location>
        <begin position="71"/>
        <end position="89"/>
    </location>
</feature>
<keyword evidence="3 6" id="KW-0812">Transmembrane</keyword>
<sequence>MNQNSRKLICSRAINKVGNVLYDYGNSVWIASMGAVGQQFLGAYQLVEQLVSIILNPFGGAIADRFRRRQILLVTDAVCALVCFLVALISNDKLMLYALLMVNGVLALSSSFSSPANKSFITAVVPKEELVDYNATLEVVLKIISVSAPLLSFLLVKTASLQLTLFFDGISFALSFLLVWLIRVEEQLPAVRTFQWRKILADIWEGAVFIGREKDIFFLLMVASGVNIFIAGLNYLLPFTDSLYQQPGSYATILSMGAGGAICGALVSRKVPSTVMSLLISLALSGLGIVVLGLPLPLLVCQAGNFLFEFFLTIFNIHFFSQVQSRVPNAYLGRVFSSIFTLAILLMPLGTIIMTVLPHSVTWQSFIVIGVGMAIFALGSLVYARHSLK</sequence>
<evidence type="ECO:0000256" key="4">
    <source>
        <dbReference type="ARBA" id="ARBA00022989"/>
    </source>
</evidence>
<feature type="transmembrane region" description="Helical" evidence="6">
    <location>
        <begin position="279"/>
        <end position="300"/>
    </location>
</feature>
<dbReference type="CDD" id="cd06173">
    <property type="entry name" value="MFS_MefA_like"/>
    <property type="match status" value="1"/>
</dbReference>
<dbReference type="RefSeq" id="WP_380424159.1">
    <property type="nucleotide sequence ID" value="NZ_JBHRZV010000002.1"/>
</dbReference>
<dbReference type="Pfam" id="PF07690">
    <property type="entry name" value="MFS_1"/>
    <property type="match status" value="1"/>
</dbReference>
<keyword evidence="5 6" id="KW-0472">Membrane</keyword>
<dbReference type="Proteomes" id="UP001595807">
    <property type="component" value="Unassembled WGS sequence"/>
</dbReference>
<protein>
    <submittedName>
        <fullName evidence="7">MFS transporter</fullName>
    </submittedName>
</protein>
<accession>A0ABV8CSE9</accession>
<feature type="transmembrane region" description="Helical" evidence="6">
    <location>
        <begin position="135"/>
        <end position="155"/>
    </location>
</feature>
<keyword evidence="2" id="KW-1003">Cell membrane</keyword>
<organism evidence="7 8">
    <name type="scientific">Streptococcus caprae</name>
    <dbReference type="NCBI Taxonomy" id="1640501"/>
    <lineage>
        <taxon>Bacteria</taxon>
        <taxon>Bacillati</taxon>
        <taxon>Bacillota</taxon>
        <taxon>Bacilli</taxon>
        <taxon>Lactobacillales</taxon>
        <taxon>Streptococcaceae</taxon>
        <taxon>Streptococcus</taxon>
    </lineage>
</organism>
<keyword evidence="8" id="KW-1185">Reference proteome</keyword>
<reference evidence="8" key="1">
    <citation type="journal article" date="2019" name="Int. J. Syst. Evol. Microbiol.">
        <title>The Global Catalogue of Microorganisms (GCM) 10K type strain sequencing project: providing services to taxonomists for standard genome sequencing and annotation.</title>
        <authorList>
            <consortium name="The Broad Institute Genomics Platform"/>
            <consortium name="The Broad Institute Genome Sequencing Center for Infectious Disease"/>
            <person name="Wu L."/>
            <person name="Ma J."/>
        </authorList>
    </citation>
    <scope>NUCLEOTIDE SEQUENCE [LARGE SCALE GENOMIC DNA]</scope>
    <source>
        <strain evidence="8">CCUG 67170</strain>
    </source>
</reference>
<feature type="transmembrane region" description="Helical" evidence="6">
    <location>
        <begin position="306"/>
        <end position="323"/>
    </location>
</feature>
<feature type="transmembrane region" description="Helical" evidence="6">
    <location>
        <begin position="335"/>
        <end position="357"/>
    </location>
</feature>
<dbReference type="EMBL" id="JBHRZV010000002">
    <property type="protein sequence ID" value="MFC3927059.1"/>
    <property type="molecule type" value="Genomic_DNA"/>
</dbReference>
<evidence type="ECO:0000256" key="5">
    <source>
        <dbReference type="ARBA" id="ARBA00023136"/>
    </source>
</evidence>
<name>A0ABV8CSE9_9STRE</name>
<dbReference type="Gene3D" id="1.20.1250.20">
    <property type="entry name" value="MFS general substrate transporter like domains"/>
    <property type="match status" value="1"/>
</dbReference>
<comment type="subcellular location">
    <subcellularLocation>
        <location evidence="1">Cell membrane</location>
        <topology evidence="1">Multi-pass membrane protein</topology>
    </subcellularLocation>
</comment>
<dbReference type="InterPro" id="IPR011701">
    <property type="entry name" value="MFS"/>
</dbReference>
<dbReference type="PANTHER" id="PTHR23513:SF11">
    <property type="entry name" value="STAPHYLOFERRIN A TRANSPORTER"/>
    <property type="match status" value="1"/>
</dbReference>
<dbReference type="SUPFAM" id="SSF103473">
    <property type="entry name" value="MFS general substrate transporter"/>
    <property type="match status" value="1"/>
</dbReference>
<evidence type="ECO:0000313" key="7">
    <source>
        <dbReference type="EMBL" id="MFC3927059.1"/>
    </source>
</evidence>
<dbReference type="InterPro" id="IPR036259">
    <property type="entry name" value="MFS_trans_sf"/>
</dbReference>
<feature type="transmembrane region" description="Helical" evidence="6">
    <location>
        <begin position="249"/>
        <end position="267"/>
    </location>
</feature>
<feature type="transmembrane region" description="Helical" evidence="6">
    <location>
        <begin position="161"/>
        <end position="182"/>
    </location>
</feature>
<dbReference type="PANTHER" id="PTHR23513">
    <property type="entry name" value="INTEGRAL MEMBRANE EFFLUX PROTEIN-RELATED"/>
    <property type="match status" value="1"/>
</dbReference>
<evidence type="ECO:0000256" key="3">
    <source>
        <dbReference type="ARBA" id="ARBA00022692"/>
    </source>
</evidence>